<keyword evidence="1" id="KW-0472">Membrane</keyword>
<accession>K2IC86</accession>
<dbReference type="Proteomes" id="UP000006755">
    <property type="component" value="Unassembled WGS sequence"/>
</dbReference>
<feature type="domain" description="DUF2007" evidence="2">
    <location>
        <begin position="7"/>
        <end position="68"/>
    </location>
</feature>
<sequence length="133" mass="14945">MSDLVVVARFSFPHEAHIARGLLESEGIPAFVADEHTVNMQWLYSNAMGGVRLAVPRMHAQKAHEVLNDDFSEAVDSEFELHVEKCPSCGCQDLEPYTKGKQAAFVVFILLGFPLFFYKHGLRCKSCGAFWRP</sequence>
<evidence type="ECO:0000259" key="2">
    <source>
        <dbReference type="Pfam" id="PF09413"/>
    </source>
</evidence>
<dbReference type="AlphaFoldDB" id="K2IC86"/>
<name>K2IC86_9GAMM</name>
<evidence type="ECO:0000313" key="3">
    <source>
        <dbReference type="EMBL" id="EKE67536.1"/>
    </source>
</evidence>
<dbReference type="Pfam" id="PF09413">
    <property type="entry name" value="DUF2007"/>
    <property type="match status" value="1"/>
</dbReference>
<comment type="caution">
    <text evidence="3">The sequence shown here is derived from an EMBL/GenBank/DDBJ whole genome shotgun (WGS) entry which is preliminary data.</text>
</comment>
<dbReference type="eggNOG" id="ENOG5031EDH">
    <property type="taxonomic scope" value="Bacteria"/>
</dbReference>
<keyword evidence="4" id="KW-1185">Reference proteome</keyword>
<evidence type="ECO:0000256" key="1">
    <source>
        <dbReference type="SAM" id="Phobius"/>
    </source>
</evidence>
<protein>
    <recommendedName>
        <fullName evidence="2">DUF2007 domain-containing protein</fullName>
    </recommendedName>
</protein>
<reference evidence="3 4" key="1">
    <citation type="journal article" date="2012" name="J. Bacteriol.">
        <title>Genome Sequence of Gallaecimonas xiamenensis Type Strain 3-C-1.</title>
        <authorList>
            <person name="Lai Q."/>
            <person name="Wang L."/>
            <person name="Wang W."/>
            <person name="Shao Z."/>
        </authorList>
    </citation>
    <scope>NUCLEOTIDE SEQUENCE [LARGE SCALE GENOMIC DNA]</scope>
    <source>
        <strain evidence="3 4">3-C-1</strain>
    </source>
</reference>
<dbReference type="PATRIC" id="fig|745411.4.peg.3633"/>
<dbReference type="RefSeq" id="WP_008486730.1">
    <property type="nucleotide sequence ID" value="NZ_AMRI01000040.1"/>
</dbReference>
<proteinExistence type="predicted"/>
<evidence type="ECO:0000313" key="4">
    <source>
        <dbReference type="Proteomes" id="UP000006755"/>
    </source>
</evidence>
<feature type="transmembrane region" description="Helical" evidence="1">
    <location>
        <begin position="102"/>
        <end position="118"/>
    </location>
</feature>
<dbReference type="EMBL" id="AMRI01000040">
    <property type="protein sequence ID" value="EKE67536.1"/>
    <property type="molecule type" value="Genomic_DNA"/>
</dbReference>
<gene>
    <name evidence="3" type="ORF">B3C1_18527</name>
</gene>
<dbReference type="SUPFAM" id="SSF54913">
    <property type="entry name" value="GlnB-like"/>
    <property type="match status" value="1"/>
</dbReference>
<keyword evidence="1" id="KW-0812">Transmembrane</keyword>
<dbReference type="Gene3D" id="3.30.70.790">
    <property type="entry name" value="UreE, C-terminal domain"/>
    <property type="match status" value="1"/>
</dbReference>
<dbReference type="InterPro" id="IPR018551">
    <property type="entry name" value="DUF2007"/>
</dbReference>
<keyword evidence="1" id="KW-1133">Transmembrane helix</keyword>
<organism evidence="3 4">
    <name type="scientific">Gallaecimonas xiamenensis 3-C-1</name>
    <dbReference type="NCBI Taxonomy" id="745411"/>
    <lineage>
        <taxon>Bacteria</taxon>
        <taxon>Pseudomonadati</taxon>
        <taxon>Pseudomonadota</taxon>
        <taxon>Gammaproteobacteria</taxon>
        <taxon>Enterobacterales</taxon>
        <taxon>Gallaecimonadaceae</taxon>
        <taxon>Gallaecimonas</taxon>
    </lineage>
</organism>
<dbReference type="InterPro" id="IPR011322">
    <property type="entry name" value="N-reg_PII-like_a/b"/>
</dbReference>
<dbReference type="STRING" id="745411.B3C1_18527"/>